<keyword evidence="3" id="KW-1003">Cell membrane</keyword>
<comment type="caution">
    <text evidence="9">The sequence shown here is derived from an EMBL/GenBank/DDBJ whole genome shotgun (WGS) entry which is preliminary data.</text>
</comment>
<name>A0A938XSG0_9FIRM</name>
<dbReference type="EMBL" id="JAFBDQ010000006">
    <property type="protein sequence ID" value="MBM7556660.1"/>
    <property type="molecule type" value="Genomic_DNA"/>
</dbReference>
<comment type="similarity">
    <text evidence="7">Belongs to the binding-protein-dependent transport system permease family.</text>
</comment>
<evidence type="ECO:0000256" key="6">
    <source>
        <dbReference type="ARBA" id="ARBA00023136"/>
    </source>
</evidence>
<feature type="transmembrane region" description="Helical" evidence="7">
    <location>
        <begin position="107"/>
        <end position="128"/>
    </location>
</feature>
<evidence type="ECO:0000256" key="2">
    <source>
        <dbReference type="ARBA" id="ARBA00022448"/>
    </source>
</evidence>
<keyword evidence="9" id="KW-0762">Sugar transport</keyword>
<evidence type="ECO:0000256" key="4">
    <source>
        <dbReference type="ARBA" id="ARBA00022692"/>
    </source>
</evidence>
<keyword evidence="4 7" id="KW-0812">Transmembrane</keyword>
<evidence type="ECO:0000256" key="7">
    <source>
        <dbReference type="RuleBase" id="RU363032"/>
    </source>
</evidence>
<keyword evidence="10" id="KW-1185">Reference proteome</keyword>
<evidence type="ECO:0000313" key="9">
    <source>
        <dbReference type="EMBL" id="MBM7556660.1"/>
    </source>
</evidence>
<keyword evidence="6 7" id="KW-0472">Membrane</keyword>
<keyword evidence="5 7" id="KW-1133">Transmembrane helix</keyword>
<evidence type="ECO:0000313" key="10">
    <source>
        <dbReference type="Proteomes" id="UP000774000"/>
    </source>
</evidence>
<dbReference type="RefSeq" id="WP_204701435.1">
    <property type="nucleotide sequence ID" value="NZ_JAFBDQ010000006.1"/>
</dbReference>
<accession>A0A938XSG0</accession>
<keyword evidence="2 7" id="KW-0813">Transport</keyword>
<organism evidence="9 10">
    <name type="scientific">Halanaerobacter jeridensis</name>
    <dbReference type="NCBI Taxonomy" id="706427"/>
    <lineage>
        <taxon>Bacteria</taxon>
        <taxon>Bacillati</taxon>
        <taxon>Bacillota</taxon>
        <taxon>Clostridia</taxon>
        <taxon>Halanaerobiales</taxon>
        <taxon>Halobacteroidaceae</taxon>
        <taxon>Halanaerobacter</taxon>
    </lineage>
</organism>
<dbReference type="InterPro" id="IPR000515">
    <property type="entry name" value="MetI-like"/>
</dbReference>
<dbReference type="PANTHER" id="PTHR43005:SF1">
    <property type="entry name" value="SPERMIDINE_PUTRESCINE TRANSPORT SYSTEM PERMEASE PROTEIN"/>
    <property type="match status" value="1"/>
</dbReference>
<sequence length="292" mass="33063">MNADEKEARLGYLILLPVFLTFALVIFFPTIKALLDSFSNLSLYNKQNPAFIGLKNYVGLFTNSAFWQYVVRTFVLVFLAVGLQYVLGLALALLLNEELPGLKWAKSIIMIPWVIPVAAMVVMFNWMSTPDYGLFNMILSSIGLEEMTRYWLGDKAFAFAMVVLMHVWRNMPFYAMMLYAALKAVPKIQYEAANIDGANAWQKFKHITLPNIKYPSMIVIVLHVLWTFNNFDVIYLSTGGGPVGKTEVLATQVYQMAWTNYEYGKASALGIVMMLAMLAFSTIYIKLVRSDS</sequence>
<feature type="transmembrane region" description="Helical" evidence="7">
    <location>
        <begin position="12"/>
        <end position="35"/>
    </location>
</feature>
<dbReference type="SUPFAM" id="SSF161098">
    <property type="entry name" value="MetI-like"/>
    <property type="match status" value="1"/>
</dbReference>
<comment type="subcellular location">
    <subcellularLocation>
        <location evidence="1 7">Cell membrane</location>
        <topology evidence="1 7">Multi-pass membrane protein</topology>
    </subcellularLocation>
</comment>
<dbReference type="InterPro" id="IPR035906">
    <property type="entry name" value="MetI-like_sf"/>
</dbReference>
<feature type="transmembrane region" description="Helical" evidence="7">
    <location>
        <begin position="266"/>
        <end position="285"/>
    </location>
</feature>
<feature type="transmembrane region" description="Helical" evidence="7">
    <location>
        <begin position="212"/>
        <end position="228"/>
    </location>
</feature>
<protein>
    <submittedName>
        <fullName evidence="9">ABC-type sugar transport system permease subunit</fullName>
    </submittedName>
</protein>
<dbReference type="PANTHER" id="PTHR43005">
    <property type="entry name" value="BLR7065 PROTEIN"/>
    <property type="match status" value="1"/>
</dbReference>
<dbReference type="AlphaFoldDB" id="A0A938XSG0"/>
<evidence type="ECO:0000256" key="3">
    <source>
        <dbReference type="ARBA" id="ARBA00022475"/>
    </source>
</evidence>
<evidence type="ECO:0000256" key="1">
    <source>
        <dbReference type="ARBA" id="ARBA00004651"/>
    </source>
</evidence>
<feature type="domain" description="ABC transmembrane type-1" evidence="8">
    <location>
        <begin position="70"/>
        <end position="284"/>
    </location>
</feature>
<evidence type="ECO:0000256" key="5">
    <source>
        <dbReference type="ARBA" id="ARBA00022989"/>
    </source>
</evidence>
<feature type="transmembrane region" description="Helical" evidence="7">
    <location>
        <begin position="69"/>
        <end position="95"/>
    </location>
</feature>
<dbReference type="Proteomes" id="UP000774000">
    <property type="component" value="Unassembled WGS sequence"/>
</dbReference>
<dbReference type="CDD" id="cd06261">
    <property type="entry name" value="TM_PBP2"/>
    <property type="match status" value="1"/>
</dbReference>
<proteinExistence type="inferred from homology"/>
<dbReference type="GO" id="GO:0055085">
    <property type="term" value="P:transmembrane transport"/>
    <property type="evidence" value="ECO:0007669"/>
    <property type="project" value="InterPro"/>
</dbReference>
<dbReference type="Gene3D" id="1.10.3720.10">
    <property type="entry name" value="MetI-like"/>
    <property type="match status" value="1"/>
</dbReference>
<gene>
    <name evidence="9" type="ORF">JOC47_001511</name>
</gene>
<reference evidence="9" key="1">
    <citation type="submission" date="2021-01" db="EMBL/GenBank/DDBJ databases">
        <title>Genomic Encyclopedia of Type Strains, Phase IV (KMG-IV): sequencing the most valuable type-strain genomes for metagenomic binning, comparative biology and taxonomic classification.</title>
        <authorList>
            <person name="Goeker M."/>
        </authorList>
    </citation>
    <scope>NUCLEOTIDE SEQUENCE</scope>
    <source>
        <strain evidence="9">DSM 23230</strain>
    </source>
</reference>
<dbReference type="Pfam" id="PF00528">
    <property type="entry name" value="BPD_transp_1"/>
    <property type="match status" value="1"/>
</dbReference>
<dbReference type="PROSITE" id="PS50928">
    <property type="entry name" value="ABC_TM1"/>
    <property type="match status" value="1"/>
</dbReference>
<evidence type="ECO:0000259" key="8">
    <source>
        <dbReference type="PROSITE" id="PS50928"/>
    </source>
</evidence>
<dbReference type="GO" id="GO:0005886">
    <property type="term" value="C:plasma membrane"/>
    <property type="evidence" value="ECO:0007669"/>
    <property type="project" value="UniProtKB-SubCell"/>
</dbReference>
<feature type="transmembrane region" description="Helical" evidence="7">
    <location>
        <begin position="148"/>
        <end position="168"/>
    </location>
</feature>